<dbReference type="STRING" id="933059.SAMN04488103_104189"/>
<dbReference type="Gene3D" id="3.20.20.70">
    <property type="entry name" value="Aldolase class I"/>
    <property type="match status" value="1"/>
</dbReference>
<reference evidence="1 2" key="1">
    <citation type="submission" date="2016-10" db="EMBL/GenBank/DDBJ databases">
        <authorList>
            <person name="de Groot N.N."/>
        </authorList>
    </citation>
    <scope>NUCLEOTIDE SEQUENCE [LARGE SCALE GENOMIC DNA]</scope>
    <source>
        <strain evidence="1 2">DSM 3857</strain>
    </source>
</reference>
<sequence length="339" mass="36198">MPDLLPHAQTRFAAKIARIRAGGYRPGDFMIADAKDADLSGGILTTGRRRDAQGRVSGNRTRAEFLDQMRGLIAQDVIDILLASAGNIEALADSGAFAGSAVMPAFRANEATDVWGNLRGGTYRTTPSRPHRGADLGFARAPLCLYSVTFLNDATRDAAALETYAAFRAEARVAGVMHFLEVFNPNLDIGVPPEAMGAFVNDCIVRGLASLTRAERPEFLKVAYNGPAALEELAAHDAAMVVGVLGGGGGTHRDTFELVAQAERFGARLALFGRKINMAEDQPTLIRWMRRVADCDVTPAQAVRGYHADLAAAGLCADRDLDTDLRISEDVLKQAATAA</sequence>
<proteinExistence type="predicted"/>
<gene>
    <name evidence="1" type="ORF">SAMN04488103_104189</name>
</gene>
<keyword evidence="2" id="KW-1185">Reference proteome</keyword>
<evidence type="ECO:0000313" key="2">
    <source>
        <dbReference type="Proteomes" id="UP000198761"/>
    </source>
</evidence>
<dbReference type="EMBL" id="FOCE01000004">
    <property type="protein sequence ID" value="SEN32269.1"/>
    <property type="molecule type" value="Genomic_DNA"/>
</dbReference>
<organism evidence="1 2">
    <name type="scientific">Gemmobacter aquatilis</name>
    <dbReference type="NCBI Taxonomy" id="933059"/>
    <lineage>
        <taxon>Bacteria</taxon>
        <taxon>Pseudomonadati</taxon>
        <taxon>Pseudomonadota</taxon>
        <taxon>Alphaproteobacteria</taxon>
        <taxon>Rhodobacterales</taxon>
        <taxon>Paracoccaceae</taxon>
        <taxon>Gemmobacter</taxon>
    </lineage>
</organism>
<name>A0A1H8FKM4_9RHOB</name>
<dbReference type="AlphaFoldDB" id="A0A1H8FKM4"/>
<evidence type="ECO:0000313" key="1">
    <source>
        <dbReference type="EMBL" id="SEN32269.1"/>
    </source>
</evidence>
<protein>
    <recommendedName>
        <fullName evidence="3">Fructose-bisphosphate aldolase class Ia, DhnA family</fullName>
    </recommendedName>
</protein>
<dbReference type="InterPro" id="IPR013785">
    <property type="entry name" value="Aldolase_TIM"/>
</dbReference>
<dbReference type="RefSeq" id="WP_091300679.1">
    <property type="nucleotide sequence ID" value="NZ_FOCE01000004.1"/>
</dbReference>
<dbReference type="OrthoDB" id="236271at2"/>
<evidence type="ECO:0008006" key="3">
    <source>
        <dbReference type="Google" id="ProtNLM"/>
    </source>
</evidence>
<dbReference type="Proteomes" id="UP000198761">
    <property type="component" value="Unassembled WGS sequence"/>
</dbReference>
<accession>A0A1H8FKM4</accession>